<dbReference type="SMART" id="SM00702">
    <property type="entry name" value="P4Hc"/>
    <property type="match status" value="1"/>
</dbReference>
<dbReference type="InterPro" id="IPR039210">
    <property type="entry name" value="OGFOD3"/>
</dbReference>
<dbReference type="AlphaFoldDB" id="C1C2M8"/>
<dbReference type="GO" id="GO:0051213">
    <property type="term" value="F:dioxygenase activity"/>
    <property type="evidence" value="ECO:0007669"/>
    <property type="project" value="UniProtKB-KW"/>
</dbReference>
<evidence type="ECO:0000256" key="4">
    <source>
        <dbReference type="ARBA" id="ARBA00023002"/>
    </source>
</evidence>
<dbReference type="PANTHER" id="PTHR14650">
    <property type="entry name" value="PROLYL HYDROXYLASE-RELATED"/>
    <property type="match status" value="1"/>
</dbReference>
<dbReference type="GO" id="GO:0016020">
    <property type="term" value="C:membrane"/>
    <property type="evidence" value="ECO:0007669"/>
    <property type="project" value="TreeGrafter"/>
</dbReference>
<evidence type="ECO:0000259" key="6">
    <source>
        <dbReference type="PROSITE" id="PS51471"/>
    </source>
</evidence>
<name>C1C2M8_CALCM</name>
<keyword evidence="2" id="KW-0479">Metal-binding</keyword>
<dbReference type="GO" id="GO:0031418">
    <property type="term" value="F:L-ascorbic acid binding"/>
    <property type="evidence" value="ECO:0007669"/>
    <property type="project" value="InterPro"/>
</dbReference>
<proteinExistence type="evidence at transcript level"/>
<evidence type="ECO:0000256" key="5">
    <source>
        <dbReference type="ARBA" id="ARBA00023004"/>
    </source>
</evidence>
<dbReference type="EMBL" id="BT081107">
    <property type="protein sequence ID" value="ACO15531.1"/>
    <property type="molecule type" value="mRNA"/>
</dbReference>
<evidence type="ECO:0000256" key="3">
    <source>
        <dbReference type="ARBA" id="ARBA00022964"/>
    </source>
</evidence>
<gene>
    <name evidence="7" type="primary">YQ007</name>
</gene>
<comment type="cofactor">
    <cofactor evidence="1">
        <name>L-ascorbate</name>
        <dbReference type="ChEBI" id="CHEBI:38290"/>
    </cofactor>
</comment>
<dbReference type="Pfam" id="PF13640">
    <property type="entry name" value="2OG-FeII_Oxy_3"/>
    <property type="match status" value="1"/>
</dbReference>
<protein>
    <submittedName>
        <fullName evidence="7">PKHD domain-containing transmembrane protein FLJ22222 homolog</fullName>
    </submittedName>
</protein>
<sequence>MMASVLIVAYWTNVNTRVSIMAKRSEDLTAKRYQNILCPPSFKNEISSILNNPKCVPYKCGRAVMDNVVSSEIAYSLLQVAKKGFSLSESSGGASILDLHSGTISQGEHFVNLYAKHPDVFTPQEYALYAKVKDAVKSEVAKHFQLDPESLYLSYPTLFSRITDKPAKTLHDEYWHSHIDKDTYPSFHYTSLMYLTDYQDDFQGGNFVFIDDKLNRTIEPKFGRVSMFTSGMENKHFVEPVTFGTRFALTMGFTCDISKAIADPGTRKKE</sequence>
<dbReference type="InterPro" id="IPR005123">
    <property type="entry name" value="Oxoglu/Fe-dep_dioxygenase_dom"/>
</dbReference>
<dbReference type="InterPro" id="IPR044862">
    <property type="entry name" value="Pro_4_hyd_alph_FE2OG_OXY"/>
</dbReference>
<dbReference type="PROSITE" id="PS51471">
    <property type="entry name" value="FE2OG_OXY"/>
    <property type="match status" value="1"/>
</dbReference>
<keyword evidence="7" id="KW-0472">Membrane</keyword>
<evidence type="ECO:0000313" key="7">
    <source>
        <dbReference type="EMBL" id="ACO15531.1"/>
    </source>
</evidence>
<keyword evidence="3" id="KW-0223">Dioxygenase</keyword>
<evidence type="ECO:0000256" key="2">
    <source>
        <dbReference type="ARBA" id="ARBA00022723"/>
    </source>
</evidence>
<evidence type="ECO:0000256" key="1">
    <source>
        <dbReference type="ARBA" id="ARBA00001961"/>
    </source>
</evidence>
<dbReference type="InterPro" id="IPR006620">
    <property type="entry name" value="Pro_4_hyd_alph"/>
</dbReference>
<accession>C1C2M8</accession>
<feature type="domain" description="Fe2OG dioxygenase" evidence="6">
    <location>
        <begin position="153"/>
        <end position="255"/>
    </location>
</feature>
<organism evidence="7">
    <name type="scientific">Caligus clemensi</name>
    <name type="common">Sea louse</name>
    <dbReference type="NCBI Taxonomy" id="344056"/>
    <lineage>
        <taxon>Eukaryota</taxon>
        <taxon>Metazoa</taxon>
        <taxon>Ecdysozoa</taxon>
        <taxon>Arthropoda</taxon>
        <taxon>Crustacea</taxon>
        <taxon>Multicrustacea</taxon>
        <taxon>Hexanauplia</taxon>
        <taxon>Copepoda</taxon>
        <taxon>Siphonostomatoida</taxon>
        <taxon>Caligidae</taxon>
        <taxon>Caligus</taxon>
    </lineage>
</organism>
<keyword evidence="5" id="KW-0408">Iron</keyword>
<dbReference type="GO" id="GO:0005506">
    <property type="term" value="F:iron ion binding"/>
    <property type="evidence" value="ECO:0007669"/>
    <property type="project" value="InterPro"/>
</dbReference>
<dbReference type="PANTHER" id="PTHR14650:SF1">
    <property type="entry name" value="2-OXOGLUTARATE AND IRON-DEPENDENT OXYGENASE DOMAIN-CONTAINING PROTEIN 3"/>
    <property type="match status" value="1"/>
</dbReference>
<keyword evidence="7" id="KW-0812">Transmembrane</keyword>
<reference evidence="7" key="1">
    <citation type="submission" date="2009-03" db="EMBL/GenBank/DDBJ databases">
        <title>Caligus clemensi ESTs and full-length cDNAs.</title>
        <authorList>
            <person name="Yasuike M."/>
            <person name="von Schalburg K."/>
            <person name="Cooper G."/>
            <person name="Leong J."/>
            <person name="Jones S.R.M."/>
            <person name="Koop B.F."/>
        </authorList>
    </citation>
    <scope>NUCLEOTIDE SEQUENCE</scope>
    <source>
        <tissue evidence="7">Whole</tissue>
    </source>
</reference>
<keyword evidence="4" id="KW-0560">Oxidoreductase</keyword>
<dbReference type="Gene3D" id="2.60.120.620">
    <property type="entry name" value="q2cbj1_9rhob like domain"/>
    <property type="match status" value="1"/>
</dbReference>
<dbReference type="GO" id="GO:0016705">
    <property type="term" value="F:oxidoreductase activity, acting on paired donors, with incorporation or reduction of molecular oxygen"/>
    <property type="evidence" value="ECO:0007669"/>
    <property type="project" value="InterPro"/>
</dbReference>